<proteinExistence type="predicted"/>
<dbReference type="RefSeq" id="WP_100002022.1">
    <property type="nucleotide sequence ID" value="NZ_CP017941.1"/>
</dbReference>
<dbReference type="KEGG" id="pht:BLM14_21820"/>
<comment type="caution">
    <text evidence="2">The sequence shown here is derived from an EMBL/GenBank/DDBJ whole genome shotgun (WGS) entry which is preliminary data.</text>
</comment>
<keyword evidence="1" id="KW-0175">Coiled coil</keyword>
<gene>
    <name evidence="2" type="ORF">B5P45_03430</name>
</gene>
<keyword evidence="3" id="KW-1185">Reference proteome</keyword>
<name>A0A2N9W358_9HYPH</name>
<accession>A0A2N9W358</accession>
<dbReference type="Proteomes" id="UP000232163">
    <property type="component" value="Unassembled WGS sequence"/>
</dbReference>
<sequence length="96" mass="10862">MLKIIVWGLALVIVPQQAFAFCSRGFALDPNDALNVELRYLFCLHNEQNDALNKHAEIINSQGSLIQRLDSKIDELELKLDLLARELVTLRTQTGN</sequence>
<feature type="coiled-coil region" evidence="1">
    <location>
        <begin position="66"/>
        <end position="93"/>
    </location>
</feature>
<evidence type="ECO:0000313" key="3">
    <source>
        <dbReference type="Proteomes" id="UP000232163"/>
    </source>
</evidence>
<reference evidence="2 3" key="1">
    <citation type="journal article" date="2017" name="Int J Environ Stud">
        <title>Does the Miocene-Pliocene relict legume Oxytropis triphylla form nitrogen-fixing nodules with a combination of bacterial strains?</title>
        <authorList>
            <person name="Safronova V."/>
            <person name="Belimov A."/>
            <person name="Sazanova A."/>
            <person name="Kuznetsova I."/>
            <person name="Popova J."/>
            <person name="Andronov E."/>
            <person name="Verkhozina A."/>
            <person name="Tikhonovich I."/>
        </authorList>
    </citation>
    <scope>NUCLEOTIDE SEQUENCE [LARGE SCALE GENOMIC DNA]</scope>
    <source>
        <strain evidence="2 3">Tri-38</strain>
    </source>
</reference>
<evidence type="ECO:0000256" key="1">
    <source>
        <dbReference type="SAM" id="Coils"/>
    </source>
</evidence>
<protein>
    <submittedName>
        <fullName evidence="2">Uncharacterized protein</fullName>
    </submittedName>
</protein>
<dbReference type="AlphaFoldDB" id="A0A2N9W358"/>
<dbReference type="EMBL" id="MZMT01000005">
    <property type="protein sequence ID" value="PIO46176.1"/>
    <property type="molecule type" value="Genomic_DNA"/>
</dbReference>
<evidence type="ECO:0000313" key="2">
    <source>
        <dbReference type="EMBL" id="PIO46176.1"/>
    </source>
</evidence>
<organism evidence="2 3">
    <name type="scientific">Phyllobacterium zundukense</name>
    <dbReference type="NCBI Taxonomy" id="1867719"/>
    <lineage>
        <taxon>Bacteria</taxon>
        <taxon>Pseudomonadati</taxon>
        <taxon>Pseudomonadota</taxon>
        <taxon>Alphaproteobacteria</taxon>
        <taxon>Hyphomicrobiales</taxon>
        <taxon>Phyllobacteriaceae</taxon>
        <taxon>Phyllobacterium</taxon>
    </lineage>
</organism>